<evidence type="ECO:0000313" key="1">
    <source>
        <dbReference type="EMBL" id="UMM38054.1"/>
    </source>
</evidence>
<reference evidence="1 2" key="1">
    <citation type="submission" date="2022-04" db="EMBL/GenBank/DDBJ databases">
        <title>Chromosome-level reference genomes for two strains of Caenorhabditis briggsae: an improved platform for comparative genomics.</title>
        <authorList>
            <person name="Stevens L."/>
            <person name="Andersen E."/>
        </authorList>
    </citation>
    <scope>NUCLEOTIDE SEQUENCE [LARGE SCALE GENOMIC DNA]</scope>
    <source>
        <strain evidence="1">VX34</strain>
        <tissue evidence="1">Whole-organism</tissue>
    </source>
</reference>
<protein>
    <submittedName>
        <fullName evidence="1">Uncharacterized protein</fullName>
    </submittedName>
</protein>
<dbReference type="AlphaFoldDB" id="A0AAE9FAD2"/>
<organism evidence="1 2">
    <name type="scientific">Caenorhabditis briggsae</name>
    <dbReference type="NCBI Taxonomy" id="6238"/>
    <lineage>
        <taxon>Eukaryota</taxon>
        <taxon>Metazoa</taxon>
        <taxon>Ecdysozoa</taxon>
        <taxon>Nematoda</taxon>
        <taxon>Chromadorea</taxon>
        <taxon>Rhabditida</taxon>
        <taxon>Rhabditina</taxon>
        <taxon>Rhabditomorpha</taxon>
        <taxon>Rhabditoidea</taxon>
        <taxon>Rhabditidae</taxon>
        <taxon>Peloderinae</taxon>
        <taxon>Caenorhabditis</taxon>
    </lineage>
</organism>
<dbReference type="EMBL" id="CP092624">
    <property type="protein sequence ID" value="UMM38054.1"/>
    <property type="molecule type" value="Genomic_DNA"/>
</dbReference>
<accession>A0AAE9FAD2</accession>
<keyword evidence="2" id="KW-1185">Reference proteome</keyword>
<dbReference type="Proteomes" id="UP000829354">
    <property type="component" value="Chromosome V"/>
</dbReference>
<sequence length="75" mass="8198">MSSTPTATEESQKVLARLRPFSSKSLSASDVAVSTEEVDAKIEKEKADKKAAFQKLVAKFQLMMSFVTVAKTTSR</sequence>
<proteinExistence type="predicted"/>
<gene>
    <name evidence="1" type="ORF">L5515_009622</name>
</gene>
<evidence type="ECO:0000313" key="2">
    <source>
        <dbReference type="Proteomes" id="UP000829354"/>
    </source>
</evidence>
<name>A0AAE9FAD2_CAEBR</name>